<protein>
    <submittedName>
        <fullName evidence="1">Uncharacterized protein</fullName>
    </submittedName>
</protein>
<accession>A0A376BLT1</accession>
<sequence length="51" mass="5865">MNKIKLLERISDNLLELRELYGGNSGFDELLEKLDDDVCTLKILIKENQGN</sequence>
<proteinExistence type="predicted"/>
<dbReference type="AlphaFoldDB" id="A0A376BLT1"/>
<reference evidence="1 2" key="1">
    <citation type="submission" date="2018-06" db="EMBL/GenBank/DDBJ databases">
        <authorList>
            <consortium name="Pathogen Informatics"/>
            <person name="Doyle S."/>
        </authorList>
    </citation>
    <scope>NUCLEOTIDE SEQUENCE [LARGE SCALE GENOMIC DNA]</scope>
    <source>
        <strain evidence="1 2">NCTC10283</strain>
    </source>
</reference>
<dbReference type="EMBL" id="UFSO01000002">
    <property type="protein sequence ID" value="SSY70669.1"/>
    <property type="molecule type" value="Genomic_DNA"/>
</dbReference>
<dbReference type="STRING" id="1120980.GCA_000745955_01356"/>
<evidence type="ECO:0000313" key="2">
    <source>
        <dbReference type="Proteomes" id="UP000254209"/>
    </source>
</evidence>
<name>A0A376BLT1_9NEIS</name>
<gene>
    <name evidence="1" type="ORF">NCTC10283_00778</name>
</gene>
<organism evidence="1 2">
    <name type="scientific">Alysiella crassa</name>
    <dbReference type="NCBI Taxonomy" id="153491"/>
    <lineage>
        <taxon>Bacteria</taxon>
        <taxon>Pseudomonadati</taxon>
        <taxon>Pseudomonadota</taxon>
        <taxon>Betaproteobacteria</taxon>
        <taxon>Neisseriales</taxon>
        <taxon>Neisseriaceae</taxon>
        <taxon>Alysiella</taxon>
    </lineage>
</organism>
<evidence type="ECO:0000313" key="1">
    <source>
        <dbReference type="EMBL" id="SSY70669.1"/>
    </source>
</evidence>
<dbReference type="Proteomes" id="UP000254209">
    <property type="component" value="Unassembled WGS sequence"/>
</dbReference>
<keyword evidence="2" id="KW-1185">Reference proteome</keyword>
<dbReference type="RefSeq" id="WP_156961042.1">
    <property type="nucleotide sequence ID" value="NZ_CP091519.2"/>
</dbReference>